<dbReference type="Gene3D" id="1.10.10.10">
    <property type="entry name" value="Winged helix-like DNA-binding domain superfamily/Winged helix DNA-binding domain"/>
    <property type="match status" value="1"/>
</dbReference>
<dbReference type="RefSeq" id="WP_129244292.1">
    <property type="nucleotide sequence ID" value="NZ_JABZEL010000008.1"/>
</dbReference>
<accession>A0A4V1NR82</accession>
<dbReference type="InterPro" id="IPR027417">
    <property type="entry name" value="P-loop_NTPase"/>
</dbReference>
<dbReference type="GO" id="GO:0005524">
    <property type="term" value="F:ATP binding"/>
    <property type="evidence" value="ECO:0007669"/>
    <property type="project" value="UniProtKB-KW"/>
</dbReference>
<dbReference type="SUPFAM" id="SSF46894">
    <property type="entry name" value="C-terminal effector domain of the bipartite response regulators"/>
    <property type="match status" value="1"/>
</dbReference>
<dbReference type="InterPro" id="IPR036388">
    <property type="entry name" value="WH-like_DNA-bd_sf"/>
</dbReference>
<dbReference type="GO" id="GO:0006355">
    <property type="term" value="P:regulation of DNA-templated transcription"/>
    <property type="evidence" value="ECO:0007669"/>
    <property type="project" value="InterPro"/>
</dbReference>
<dbReference type="InterPro" id="IPR016032">
    <property type="entry name" value="Sig_transdc_resp-reg_C-effctor"/>
</dbReference>
<dbReference type="PANTHER" id="PTHR16305:SF35">
    <property type="entry name" value="TRANSCRIPTIONAL ACTIVATOR DOMAIN"/>
    <property type="match status" value="1"/>
</dbReference>
<dbReference type="GO" id="GO:0003677">
    <property type="term" value="F:DNA binding"/>
    <property type="evidence" value="ECO:0007669"/>
    <property type="project" value="InterPro"/>
</dbReference>
<dbReference type="CDD" id="cd06170">
    <property type="entry name" value="LuxR_C_like"/>
    <property type="match status" value="1"/>
</dbReference>
<dbReference type="InterPro" id="IPR011990">
    <property type="entry name" value="TPR-like_helical_dom_sf"/>
</dbReference>
<evidence type="ECO:0000313" key="5">
    <source>
        <dbReference type="Proteomes" id="UP000289482"/>
    </source>
</evidence>
<dbReference type="PRINTS" id="PR00038">
    <property type="entry name" value="HTHLUXR"/>
</dbReference>
<dbReference type="InterPro" id="IPR000792">
    <property type="entry name" value="Tscrpt_reg_LuxR_C"/>
</dbReference>
<dbReference type="GO" id="GO:0005737">
    <property type="term" value="C:cytoplasm"/>
    <property type="evidence" value="ECO:0007669"/>
    <property type="project" value="TreeGrafter"/>
</dbReference>
<dbReference type="GeneID" id="95776761"/>
<evidence type="ECO:0000259" key="3">
    <source>
        <dbReference type="PROSITE" id="PS50043"/>
    </source>
</evidence>
<dbReference type="SUPFAM" id="SSF52540">
    <property type="entry name" value="P-loop containing nucleoside triphosphate hydrolases"/>
    <property type="match status" value="1"/>
</dbReference>
<keyword evidence="2" id="KW-0067">ATP-binding</keyword>
<keyword evidence="1" id="KW-0547">Nucleotide-binding</keyword>
<dbReference type="Pfam" id="PF13191">
    <property type="entry name" value="AAA_16"/>
    <property type="match status" value="1"/>
</dbReference>
<feature type="domain" description="HTH luxR-type" evidence="3">
    <location>
        <begin position="885"/>
        <end position="948"/>
    </location>
</feature>
<evidence type="ECO:0000256" key="1">
    <source>
        <dbReference type="ARBA" id="ARBA00022741"/>
    </source>
</evidence>
<dbReference type="AlphaFoldDB" id="A0A4V1NR82"/>
<organism evidence="4 5">
    <name type="scientific">Streptomyces sioyaensis</name>
    <dbReference type="NCBI Taxonomy" id="67364"/>
    <lineage>
        <taxon>Bacteria</taxon>
        <taxon>Bacillati</taxon>
        <taxon>Actinomycetota</taxon>
        <taxon>Actinomycetes</taxon>
        <taxon>Kitasatosporales</taxon>
        <taxon>Streptomycetaceae</taxon>
        <taxon>Streptomyces</taxon>
    </lineage>
</organism>
<gene>
    <name evidence="4" type="ORF">EST54_01930</name>
</gene>
<dbReference type="Pfam" id="PF00196">
    <property type="entry name" value="GerE"/>
    <property type="match status" value="1"/>
</dbReference>
<protein>
    <submittedName>
        <fullName evidence="4">Helix-turn-helix transcriptional regulator</fullName>
    </submittedName>
</protein>
<reference evidence="4 5" key="1">
    <citation type="submission" date="2019-01" db="EMBL/GenBank/DDBJ databases">
        <title>Draft genome sequences of the type strain Streptomyces sioyaensis DSM 40032 and its novel strain, TM32, a thermotolerant antibiotics-producing actinobacterium.</title>
        <authorList>
            <person name="Nakaew N."/>
            <person name="Lumyong S."/>
            <person name="Sloan W.T."/>
            <person name="Sungthong R."/>
        </authorList>
    </citation>
    <scope>NUCLEOTIDE SEQUENCE [LARGE SCALE GENOMIC DNA]</scope>
    <source>
        <strain evidence="4 5">DSM 40032</strain>
    </source>
</reference>
<evidence type="ECO:0000256" key="2">
    <source>
        <dbReference type="ARBA" id="ARBA00022840"/>
    </source>
</evidence>
<evidence type="ECO:0000313" key="4">
    <source>
        <dbReference type="EMBL" id="RXS70909.1"/>
    </source>
</evidence>
<sequence>MVARLPRLLGRDHELARAGQHLAAAADGVSGLLVVHGEAGAGKTSLLNEGLAMARERGFTVLSAHASPGERAFPFGVVRQLFEPLLYAASEQEWDALCDGVADPAVRILRKETLENAEPGRQASFAELHGLYRLLINLAHRGPVLVMVDDLQWVDVPSLRWLSSLPFRIQGLPVAGLAGVCDGEPCDDDALLDELLSRAHEIRVGPLDPASTGELVATALRSAPAPEFVHACATATGSNALLLSRLLALLADRGTEPTAEAVAVIEELDLRRLLPPLYARLRRASPHGLDLVRAAAVLDAPARLDHLAAVADLEASTAAVAVDRLSRMGLLHGNHDALVFAHPVLATAVLQDMTEGGRALAHSRAAHLLRETAAPTEQVAFHLQRTQAVDAPWASDVLRTAARNALTAGAPEEAAAHLRRMLREPLDDPERGAALVELGNAELHVGFDPAVEYLRSGLEHLDNPLPRAEAAYQTARALWLTGCHDEAIRLLDSAVDGLGSRDPATTRRLRLSRIAHTAMRLSTVDRAVAELAELERAHPAGAPDEQPAPALAALLSCHESQLGHRAQTTVLLARRALDQSLLHDDNEPMVNAALIIALLRADELEAAWSHCDREVHEARRRASPLMLAVTHALRALVAHRTGRVPRALADAPAALGHCEELGLKPGEGLSVWALAALLDALVERGELSRAAEELDARGLAGPLPELLPFNDLLFSRGRLRVAAGDFRQGLDDLLLCGSRWAAWQAPSPAVAPWRSQAALACAALGDAATAHQLTCEETKLARQWGTPRVLGIALRGDGVVARGPAGLELLRESVGVLEGASAPLELARSLAELGAGLRRSGRRTEARGPLRRAAELARDCGADALVTRARDELRASGGRLRRTHRSGGGAGLTEAERRVAVRAAGGQTNRDIARELHVTKRTVEFHLTNVYRKAGVSRRSELAAALDL</sequence>
<dbReference type="InterPro" id="IPR041664">
    <property type="entry name" value="AAA_16"/>
</dbReference>
<dbReference type="Proteomes" id="UP000289482">
    <property type="component" value="Unassembled WGS sequence"/>
</dbReference>
<dbReference type="PROSITE" id="PS50043">
    <property type="entry name" value="HTH_LUXR_2"/>
    <property type="match status" value="1"/>
</dbReference>
<dbReference type="PANTHER" id="PTHR16305">
    <property type="entry name" value="TESTICULAR SOLUBLE ADENYLYL CYCLASE"/>
    <property type="match status" value="1"/>
</dbReference>
<dbReference type="PROSITE" id="PS00622">
    <property type="entry name" value="HTH_LUXR_1"/>
    <property type="match status" value="1"/>
</dbReference>
<proteinExistence type="predicted"/>
<keyword evidence="5" id="KW-1185">Reference proteome</keyword>
<comment type="caution">
    <text evidence="4">The sequence shown here is derived from an EMBL/GenBank/DDBJ whole genome shotgun (WGS) entry which is preliminary data.</text>
</comment>
<dbReference type="GO" id="GO:0004016">
    <property type="term" value="F:adenylate cyclase activity"/>
    <property type="evidence" value="ECO:0007669"/>
    <property type="project" value="TreeGrafter"/>
</dbReference>
<dbReference type="SUPFAM" id="SSF48452">
    <property type="entry name" value="TPR-like"/>
    <property type="match status" value="2"/>
</dbReference>
<dbReference type="SMART" id="SM00421">
    <property type="entry name" value="HTH_LUXR"/>
    <property type="match status" value="1"/>
</dbReference>
<name>A0A4V1NR82_9ACTN</name>
<dbReference type="Gene3D" id="1.25.40.10">
    <property type="entry name" value="Tetratricopeptide repeat domain"/>
    <property type="match status" value="1"/>
</dbReference>
<dbReference type="EMBL" id="SDIF01000003">
    <property type="protein sequence ID" value="RXS70909.1"/>
    <property type="molecule type" value="Genomic_DNA"/>
</dbReference>